<proteinExistence type="predicted"/>
<protein>
    <submittedName>
        <fullName evidence="1">CAP-associated domain-containing protein</fullName>
    </submittedName>
</protein>
<evidence type="ECO:0000313" key="1">
    <source>
        <dbReference type="EMBL" id="MFM9330022.1"/>
    </source>
</evidence>
<sequence>MFIRLKAIAAKTALTLCAIMLLTPTHAGAAGTNNGAFTDIKQHWARQTIEWAASQGIADGYENGAFQPDGKVSEPEFLAMLIRTLGPGEVLAGASDPWYKPYYVYAQEKHWMLTQASGADSYNRGHVARLMASALGHTLPLTEAVQYLLDEGLSQGKYAASVEGYASEESLTRAEAVQFLRNAKEQGLVLKAAPEAPAGLQSGLQARGISLGDSAAYVQAVLGEPDRKDASIYGFEWQVFSRDLRQYTLVGLRDGKVAGLYTSGTDWLAPGGVSANSSKAQVTGKWGEPLSRILKGNTWYSLQNAGYSQVFERDDAYVTFYYDLQNEGQISGMKLVAKAEEEQAASRNGQSGDLLREAFERETLDLANAERVKRGLAALLWNDTAAAVARAHSSDMQSNGYFAHDDQSGRMPWDRAEDAGLSYRLFAENIAAGQTDALAAHYGWLNSTTGHRENLLGSNTHFGAGVAFGGKFGVYYTENFYTPS</sequence>
<accession>A0ACC7P047</accession>
<reference evidence="1" key="1">
    <citation type="submission" date="2024-12" db="EMBL/GenBank/DDBJ databases">
        <authorList>
            <person name="Wu N."/>
        </authorList>
    </citation>
    <scope>NUCLEOTIDE SEQUENCE</scope>
    <source>
        <strain evidence="1">P15</strain>
    </source>
</reference>
<name>A0ACC7P047_9BACL</name>
<dbReference type="Proteomes" id="UP001631969">
    <property type="component" value="Unassembled WGS sequence"/>
</dbReference>
<comment type="caution">
    <text evidence="1">The sequence shown here is derived from an EMBL/GenBank/DDBJ whole genome shotgun (WGS) entry which is preliminary data.</text>
</comment>
<organism evidence="1 2">
    <name type="scientific">Paenibacillus mesotrionivorans</name>
    <dbReference type="NCBI Taxonomy" id="3160968"/>
    <lineage>
        <taxon>Bacteria</taxon>
        <taxon>Bacillati</taxon>
        <taxon>Bacillota</taxon>
        <taxon>Bacilli</taxon>
        <taxon>Bacillales</taxon>
        <taxon>Paenibacillaceae</taxon>
        <taxon>Paenibacillus</taxon>
    </lineage>
</organism>
<evidence type="ECO:0000313" key="2">
    <source>
        <dbReference type="Proteomes" id="UP001631969"/>
    </source>
</evidence>
<keyword evidence="2" id="KW-1185">Reference proteome</keyword>
<gene>
    <name evidence="1" type="ORF">ACI1P1_17125</name>
</gene>
<dbReference type="EMBL" id="JBJURJ010000011">
    <property type="protein sequence ID" value="MFM9330022.1"/>
    <property type="molecule type" value="Genomic_DNA"/>
</dbReference>